<proteinExistence type="predicted"/>
<sequence length="181" mass="19268">MLAGRGCERLHVHADGFSEAAHGIAWEGRVTGVPLLFWDGGNVGRASYAGEGGGQWVAHEGLAKHWRQGSTALSFFAPNVNIAAVAAGVDVSCGSTYGEQLPLALRLGLITPAMVDRAVARGLHGWLELGCQPDWVLAYLKPSVAKEVLLELFTTSCTSCEPSLSLLDMYKHYGGNLTTRC</sequence>
<gene>
    <name evidence="1" type="ORF">AB1Y20_012972</name>
</gene>
<reference evidence="1 2" key="1">
    <citation type="journal article" date="2024" name="Science">
        <title>Giant polyketide synthase enzymes in the biosynthesis of giant marine polyether toxins.</title>
        <authorList>
            <person name="Fallon T.R."/>
            <person name="Shende V.V."/>
            <person name="Wierzbicki I.H."/>
            <person name="Pendleton A.L."/>
            <person name="Watervoot N.F."/>
            <person name="Auber R.P."/>
            <person name="Gonzalez D.J."/>
            <person name="Wisecaver J.H."/>
            <person name="Moore B.S."/>
        </authorList>
    </citation>
    <scope>NUCLEOTIDE SEQUENCE [LARGE SCALE GENOMIC DNA]</scope>
    <source>
        <strain evidence="1 2">12B1</strain>
    </source>
</reference>
<keyword evidence="2" id="KW-1185">Reference proteome</keyword>
<evidence type="ECO:0000313" key="2">
    <source>
        <dbReference type="Proteomes" id="UP001515480"/>
    </source>
</evidence>
<dbReference type="AlphaFoldDB" id="A0AB34IMZ1"/>
<name>A0AB34IMZ1_PRYPA</name>
<comment type="caution">
    <text evidence="1">The sequence shown here is derived from an EMBL/GenBank/DDBJ whole genome shotgun (WGS) entry which is preliminary data.</text>
</comment>
<dbReference type="Proteomes" id="UP001515480">
    <property type="component" value="Unassembled WGS sequence"/>
</dbReference>
<organism evidence="1 2">
    <name type="scientific">Prymnesium parvum</name>
    <name type="common">Toxic golden alga</name>
    <dbReference type="NCBI Taxonomy" id="97485"/>
    <lineage>
        <taxon>Eukaryota</taxon>
        <taxon>Haptista</taxon>
        <taxon>Haptophyta</taxon>
        <taxon>Prymnesiophyceae</taxon>
        <taxon>Prymnesiales</taxon>
        <taxon>Prymnesiaceae</taxon>
        <taxon>Prymnesium</taxon>
    </lineage>
</organism>
<dbReference type="EMBL" id="JBGBPQ010000023">
    <property type="protein sequence ID" value="KAL1500306.1"/>
    <property type="molecule type" value="Genomic_DNA"/>
</dbReference>
<accession>A0AB34IMZ1</accession>
<evidence type="ECO:0000313" key="1">
    <source>
        <dbReference type="EMBL" id="KAL1500306.1"/>
    </source>
</evidence>
<protein>
    <submittedName>
        <fullName evidence="1">Uncharacterized protein</fullName>
    </submittedName>
</protein>